<dbReference type="OrthoDB" id="5198117at2"/>
<dbReference type="KEGG" id="ngg:RG540_CH14050"/>
<name>A0A068SR80_NEOGA</name>
<dbReference type="AlphaFoldDB" id="A0A068SR80"/>
<proteinExistence type="predicted"/>
<sequence length="127" mass="13779">MAAPWNFVSSYLNTALWSSTDDEGEPLDARFDMSDIDPDTRARMEADCHAFYDANASAINCLGAPEAGDGTGSDGMAGHDFWLTRCGHGAGFWDGDWPEPYANKLDRAARAFGNVDLYVGDDGRVYA</sequence>
<evidence type="ECO:0000313" key="2">
    <source>
        <dbReference type="Proteomes" id="UP000028181"/>
    </source>
</evidence>
<dbReference type="GeneID" id="25391810"/>
<gene>
    <name evidence="1" type="ORF">RG540_CH14050</name>
</gene>
<dbReference type="HOGENOM" id="CLU_1968192_0_0_5"/>
<dbReference type="RefSeq" id="WP_051909261.1">
    <property type="nucleotide sequence ID" value="NZ_HG938353.1"/>
</dbReference>
<dbReference type="EMBL" id="HG938353">
    <property type="protein sequence ID" value="CDN47585.1"/>
    <property type="molecule type" value="Genomic_DNA"/>
</dbReference>
<reference evidence="2" key="1">
    <citation type="journal article" date="2014" name="BMC Genomics">
        <title>Genome sequencing of two Neorhizobium galegae strains reveals a noeT gene responsible for the unusual acetylation of the nodulation factors.</title>
        <authorList>
            <person name="Osterman J."/>
            <person name="Marsh J."/>
            <person name="Laine P.K."/>
            <person name="Zeng Z."/>
            <person name="Alatalo E."/>
            <person name="Sullivan J.T."/>
            <person name="Young J.P."/>
            <person name="Thomas-Oates J."/>
            <person name="Paulin L."/>
            <person name="Lindstrom K."/>
        </authorList>
    </citation>
    <scope>NUCLEOTIDE SEQUENCE [LARGE SCALE GENOMIC DNA]</scope>
    <source>
        <strain evidence="2">HAMBI 540</strain>
    </source>
</reference>
<evidence type="ECO:0000313" key="1">
    <source>
        <dbReference type="EMBL" id="CDN47585.1"/>
    </source>
</evidence>
<protein>
    <submittedName>
        <fullName evidence="1">Uncharacterized protein</fullName>
    </submittedName>
</protein>
<organism evidence="1 2">
    <name type="scientific">Neorhizobium galegae bv. orientalis str. HAMBI 540</name>
    <dbReference type="NCBI Taxonomy" id="1028800"/>
    <lineage>
        <taxon>Bacteria</taxon>
        <taxon>Pseudomonadati</taxon>
        <taxon>Pseudomonadota</taxon>
        <taxon>Alphaproteobacteria</taxon>
        <taxon>Hyphomicrobiales</taxon>
        <taxon>Rhizobiaceae</taxon>
        <taxon>Rhizobium/Agrobacterium group</taxon>
        <taxon>Neorhizobium</taxon>
    </lineage>
</organism>
<dbReference type="eggNOG" id="ENOG5032QS6">
    <property type="taxonomic scope" value="Bacteria"/>
</dbReference>
<dbReference type="Proteomes" id="UP000028181">
    <property type="component" value="Chromosome I"/>
</dbReference>
<accession>A0A068SR80</accession>
<keyword evidence="2" id="KW-1185">Reference proteome</keyword>